<dbReference type="Proteomes" id="UP000447876">
    <property type="component" value="Unassembled WGS sequence"/>
</dbReference>
<sequence length="177" mass="19901">MKLRIGQTVAIAAVSAILLFGGWFGYRQWAIEAPFQKLVKQYEGVNRVQFNITPKEVGLKLDLAAGTDMGGLVRHIEKDGKKLLGNRNLKLEVTDHSTPDLDKIWSETLFSVAQAMENKQYTEIQHTLDQLVQQHEALQATADMDDENVYVTLTYGTASKYVILPRIPQKMGVWPNA</sequence>
<dbReference type="EMBL" id="WNZW01000002">
    <property type="protein sequence ID" value="MUG44645.1"/>
    <property type="molecule type" value="Genomic_DNA"/>
</dbReference>
<reference evidence="1 2" key="1">
    <citation type="submission" date="2019-11" db="EMBL/GenBank/DDBJ databases">
        <title>Draft genome sequences of five Paenibacillus species of dairy origin.</title>
        <authorList>
            <person name="Olajide A.M."/>
            <person name="Chen S."/>
            <person name="Lapointe G."/>
        </authorList>
    </citation>
    <scope>NUCLEOTIDE SEQUENCE [LARGE SCALE GENOMIC DNA]</scope>
    <source>
        <strain evidence="1 2">12CR55</strain>
    </source>
</reference>
<dbReference type="OrthoDB" id="2652483at2"/>
<proteinExistence type="predicted"/>
<comment type="caution">
    <text evidence="1">The sequence shown here is derived from an EMBL/GenBank/DDBJ whole genome shotgun (WGS) entry which is preliminary data.</text>
</comment>
<evidence type="ECO:0000313" key="1">
    <source>
        <dbReference type="EMBL" id="MUG44645.1"/>
    </source>
</evidence>
<dbReference type="RefSeq" id="WP_155610090.1">
    <property type="nucleotide sequence ID" value="NZ_WNZW01000002.1"/>
</dbReference>
<gene>
    <name evidence="1" type="ORF">GNP95_06520</name>
</gene>
<dbReference type="AlphaFoldDB" id="A0A7X2YZF5"/>
<organism evidence="1 2">
    <name type="scientific">Paenibacillus woosongensis</name>
    <dbReference type="NCBI Taxonomy" id="307580"/>
    <lineage>
        <taxon>Bacteria</taxon>
        <taxon>Bacillati</taxon>
        <taxon>Bacillota</taxon>
        <taxon>Bacilli</taxon>
        <taxon>Bacillales</taxon>
        <taxon>Paenibacillaceae</taxon>
        <taxon>Paenibacillus</taxon>
    </lineage>
</organism>
<evidence type="ECO:0000313" key="2">
    <source>
        <dbReference type="Proteomes" id="UP000447876"/>
    </source>
</evidence>
<accession>A0A7X2YZF5</accession>
<name>A0A7X2YZF5_9BACL</name>
<protein>
    <submittedName>
        <fullName evidence="1">Uncharacterized protein</fullName>
    </submittedName>
</protein>